<protein>
    <submittedName>
        <fullName evidence="1">29387_t:CDS:1</fullName>
    </submittedName>
</protein>
<keyword evidence="2" id="KW-1185">Reference proteome</keyword>
<name>A0ACA9R759_9GLOM</name>
<dbReference type="Proteomes" id="UP000789920">
    <property type="component" value="Unassembled WGS sequence"/>
</dbReference>
<dbReference type="EMBL" id="CAJVQC010044605">
    <property type="protein sequence ID" value="CAG8779875.1"/>
    <property type="molecule type" value="Genomic_DNA"/>
</dbReference>
<gene>
    <name evidence="1" type="ORF">RPERSI_LOCUS17419</name>
</gene>
<comment type="caution">
    <text evidence="1">The sequence shown here is derived from an EMBL/GenBank/DDBJ whole genome shotgun (WGS) entry which is preliminary data.</text>
</comment>
<sequence>DKYQSDKELQRLLTTSQADYQLLNKNDFVRRSFSKKSQGIVALLNDYDYLPLSHPHNFGAILRTGAALAIDGVIIASRNQVPVNSTVIKVSAGGIAYVPICRVSSLGEAVNELKKRGYKIVATTTPNSFSTSEKVVECHKFLINSPTCLIFGNEHHGIKKSLLQKSDYWLFIPVSNNVPSLNVATSCGIILSWLVFPRISSYR</sequence>
<accession>A0ACA9R759</accession>
<evidence type="ECO:0000313" key="1">
    <source>
        <dbReference type="EMBL" id="CAG8779875.1"/>
    </source>
</evidence>
<organism evidence="1 2">
    <name type="scientific">Racocetra persica</name>
    <dbReference type="NCBI Taxonomy" id="160502"/>
    <lineage>
        <taxon>Eukaryota</taxon>
        <taxon>Fungi</taxon>
        <taxon>Fungi incertae sedis</taxon>
        <taxon>Mucoromycota</taxon>
        <taxon>Glomeromycotina</taxon>
        <taxon>Glomeromycetes</taxon>
        <taxon>Diversisporales</taxon>
        <taxon>Gigasporaceae</taxon>
        <taxon>Racocetra</taxon>
    </lineage>
</organism>
<reference evidence="1" key="1">
    <citation type="submission" date="2021-06" db="EMBL/GenBank/DDBJ databases">
        <authorList>
            <person name="Kallberg Y."/>
            <person name="Tangrot J."/>
            <person name="Rosling A."/>
        </authorList>
    </citation>
    <scope>NUCLEOTIDE SEQUENCE</scope>
    <source>
        <strain evidence="1">MA461A</strain>
    </source>
</reference>
<evidence type="ECO:0000313" key="2">
    <source>
        <dbReference type="Proteomes" id="UP000789920"/>
    </source>
</evidence>
<proteinExistence type="predicted"/>
<feature type="non-terminal residue" evidence="1">
    <location>
        <position position="1"/>
    </location>
</feature>